<proteinExistence type="inferred from homology"/>
<dbReference type="Pfam" id="PF00011">
    <property type="entry name" value="HSP20"/>
    <property type="match status" value="2"/>
</dbReference>
<dbReference type="PANTHER" id="PTHR11527">
    <property type="entry name" value="HEAT-SHOCK PROTEIN 20 FAMILY MEMBER"/>
    <property type="match status" value="1"/>
</dbReference>
<dbReference type="Proteomes" id="UP000284842">
    <property type="component" value="Unassembled WGS sequence"/>
</dbReference>
<dbReference type="AlphaFoldDB" id="A0A409VJ35"/>
<dbReference type="SUPFAM" id="SSF49764">
    <property type="entry name" value="HSP20-like chaperones"/>
    <property type="match status" value="1"/>
</dbReference>
<feature type="compositionally biased region" description="Polar residues" evidence="4">
    <location>
        <begin position="122"/>
        <end position="138"/>
    </location>
</feature>
<dbReference type="PROSITE" id="PS01031">
    <property type="entry name" value="SHSP"/>
    <property type="match status" value="1"/>
</dbReference>
<dbReference type="STRING" id="181874.A0A409VJ35"/>
<evidence type="ECO:0000256" key="4">
    <source>
        <dbReference type="SAM" id="MobiDB-lite"/>
    </source>
</evidence>
<organism evidence="6 7">
    <name type="scientific">Panaeolus cyanescens</name>
    <dbReference type="NCBI Taxonomy" id="181874"/>
    <lineage>
        <taxon>Eukaryota</taxon>
        <taxon>Fungi</taxon>
        <taxon>Dikarya</taxon>
        <taxon>Basidiomycota</taxon>
        <taxon>Agaricomycotina</taxon>
        <taxon>Agaricomycetes</taxon>
        <taxon>Agaricomycetidae</taxon>
        <taxon>Agaricales</taxon>
        <taxon>Agaricineae</taxon>
        <taxon>Galeropsidaceae</taxon>
        <taxon>Panaeolus</taxon>
    </lineage>
</organism>
<feature type="compositionally biased region" description="Low complexity" evidence="4">
    <location>
        <begin position="107"/>
        <end position="121"/>
    </location>
</feature>
<keyword evidence="1" id="KW-0346">Stress response</keyword>
<sequence>MSLARQFFREMRPFFRMLDEPFGNPSHFYRGAYAVPPTRNDLFQDIDVFNRPAVDISDQGDKYVVDADLPGVKKENIEVRVGDDGRSITIEGKVVDSSQVAQMGMGSKDTTASTTPSDSTSQAVTASTDSTQSALQLSNERPFRRNVTFTRTVWLPRPVDPQNVKAKLENGVLNIAINKAQDKRSTVIEVD</sequence>
<protein>
    <recommendedName>
        <fullName evidence="5">SHSP domain-containing protein</fullName>
    </recommendedName>
</protein>
<evidence type="ECO:0000256" key="2">
    <source>
        <dbReference type="PROSITE-ProRule" id="PRU00285"/>
    </source>
</evidence>
<dbReference type="InterPro" id="IPR031107">
    <property type="entry name" value="Small_HSP"/>
</dbReference>
<evidence type="ECO:0000259" key="5">
    <source>
        <dbReference type="PROSITE" id="PS01031"/>
    </source>
</evidence>
<keyword evidence="7" id="KW-1185">Reference proteome</keyword>
<dbReference type="InterPro" id="IPR008978">
    <property type="entry name" value="HSP20-like_chaperone"/>
</dbReference>
<dbReference type="InterPro" id="IPR002068">
    <property type="entry name" value="A-crystallin/Hsp20_dom"/>
</dbReference>
<name>A0A409VJ35_9AGAR</name>
<feature type="domain" description="SHSP" evidence="5">
    <location>
        <begin position="45"/>
        <end position="191"/>
    </location>
</feature>
<comment type="caution">
    <text evidence="6">The sequence shown here is derived from an EMBL/GenBank/DDBJ whole genome shotgun (WGS) entry which is preliminary data.</text>
</comment>
<evidence type="ECO:0000256" key="1">
    <source>
        <dbReference type="ARBA" id="ARBA00023016"/>
    </source>
</evidence>
<dbReference type="Gene3D" id="2.60.40.790">
    <property type="match status" value="1"/>
</dbReference>
<evidence type="ECO:0000256" key="3">
    <source>
        <dbReference type="RuleBase" id="RU003616"/>
    </source>
</evidence>
<dbReference type="OrthoDB" id="1431247at2759"/>
<accession>A0A409VJ35</accession>
<feature type="region of interest" description="Disordered" evidence="4">
    <location>
        <begin position="99"/>
        <end position="138"/>
    </location>
</feature>
<dbReference type="InParanoid" id="A0A409VJ35"/>
<dbReference type="EMBL" id="NHTK01006047">
    <property type="protein sequence ID" value="PPQ66255.1"/>
    <property type="molecule type" value="Genomic_DNA"/>
</dbReference>
<gene>
    <name evidence="6" type="ORF">CVT24_007273</name>
</gene>
<evidence type="ECO:0000313" key="7">
    <source>
        <dbReference type="Proteomes" id="UP000284842"/>
    </source>
</evidence>
<dbReference type="CDD" id="cd06464">
    <property type="entry name" value="ACD_sHsps-like"/>
    <property type="match status" value="1"/>
</dbReference>
<evidence type="ECO:0000313" key="6">
    <source>
        <dbReference type="EMBL" id="PPQ66255.1"/>
    </source>
</evidence>
<reference evidence="6 7" key="1">
    <citation type="journal article" date="2018" name="Evol. Lett.">
        <title>Horizontal gene cluster transfer increased hallucinogenic mushroom diversity.</title>
        <authorList>
            <person name="Reynolds H.T."/>
            <person name="Vijayakumar V."/>
            <person name="Gluck-Thaler E."/>
            <person name="Korotkin H.B."/>
            <person name="Matheny P.B."/>
            <person name="Slot J.C."/>
        </authorList>
    </citation>
    <scope>NUCLEOTIDE SEQUENCE [LARGE SCALE GENOMIC DNA]</scope>
    <source>
        <strain evidence="6 7">2629</strain>
    </source>
</reference>
<comment type="similarity">
    <text evidence="2 3">Belongs to the small heat shock protein (HSP20) family.</text>
</comment>